<proteinExistence type="predicted"/>
<sequence>MADLEAQRAEAAAVTHMNSRLVNPRRSHDTKWFSGDAWKANHKRESNPVMRQSQIHFFFTNYWQR</sequence>
<evidence type="ECO:0000313" key="1">
    <source>
        <dbReference type="EMBL" id="VEL36267.1"/>
    </source>
</evidence>
<keyword evidence="2" id="KW-1185">Reference proteome</keyword>
<accession>A0A448XH15</accession>
<evidence type="ECO:0000313" key="2">
    <source>
        <dbReference type="Proteomes" id="UP000784294"/>
    </source>
</evidence>
<dbReference type="EMBL" id="CAAALY010251808">
    <property type="protein sequence ID" value="VEL36267.1"/>
    <property type="molecule type" value="Genomic_DNA"/>
</dbReference>
<organism evidence="1 2">
    <name type="scientific">Protopolystoma xenopodis</name>
    <dbReference type="NCBI Taxonomy" id="117903"/>
    <lineage>
        <taxon>Eukaryota</taxon>
        <taxon>Metazoa</taxon>
        <taxon>Spiralia</taxon>
        <taxon>Lophotrochozoa</taxon>
        <taxon>Platyhelminthes</taxon>
        <taxon>Monogenea</taxon>
        <taxon>Polyopisthocotylea</taxon>
        <taxon>Polystomatidea</taxon>
        <taxon>Polystomatidae</taxon>
        <taxon>Protopolystoma</taxon>
    </lineage>
</organism>
<dbReference type="Proteomes" id="UP000784294">
    <property type="component" value="Unassembled WGS sequence"/>
</dbReference>
<comment type="caution">
    <text evidence="1">The sequence shown here is derived from an EMBL/GenBank/DDBJ whole genome shotgun (WGS) entry which is preliminary data.</text>
</comment>
<dbReference type="AlphaFoldDB" id="A0A448XH15"/>
<name>A0A448XH15_9PLAT</name>
<gene>
    <name evidence="1" type="ORF">PXEA_LOCUS29707</name>
</gene>
<protein>
    <submittedName>
        <fullName evidence="1">Uncharacterized protein</fullName>
    </submittedName>
</protein>
<reference evidence="1" key="1">
    <citation type="submission" date="2018-11" db="EMBL/GenBank/DDBJ databases">
        <authorList>
            <consortium name="Pathogen Informatics"/>
        </authorList>
    </citation>
    <scope>NUCLEOTIDE SEQUENCE</scope>
</reference>